<dbReference type="EMBL" id="FOKG01000003">
    <property type="protein sequence ID" value="SFB02298.1"/>
    <property type="molecule type" value="Genomic_DNA"/>
</dbReference>
<protein>
    <recommendedName>
        <fullName evidence="4">DUF2304 domain-containing protein</fullName>
    </recommendedName>
</protein>
<feature type="transmembrane region" description="Helical" evidence="1">
    <location>
        <begin position="67"/>
        <end position="85"/>
    </location>
</feature>
<accession>A0A1I0XQ14</accession>
<gene>
    <name evidence="2" type="ORF">SAMN05216266_103341</name>
</gene>
<feature type="transmembrane region" description="Helical" evidence="1">
    <location>
        <begin position="6"/>
        <end position="21"/>
    </location>
</feature>
<evidence type="ECO:0000313" key="3">
    <source>
        <dbReference type="Proteomes" id="UP000243799"/>
    </source>
</evidence>
<keyword evidence="1" id="KW-0472">Membrane</keyword>
<dbReference type="Pfam" id="PF10066">
    <property type="entry name" value="DUF2304"/>
    <property type="match status" value="1"/>
</dbReference>
<dbReference type="STRING" id="490629.SAMN05216266_103341"/>
<organism evidence="2 3">
    <name type="scientific">Amycolatopsis marina</name>
    <dbReference type="NCBI Taxonomy" id="490629"/>
    <lineage>
        <taxon>Bacteria</taxon>
        <taxon>Bacillati</taxon>
        <taxon>Actinomycetota</taxon>
        <taxon>Actinomycetes</taxon>
        <taxon>Pseudonocardiales</taxon>
        <taxon>Pseudonocardiaceae</taxon>
        <taxon>Amycolatopsis</taxon>
    </lineage>
</organism>
<proteinExistence type="predicted"/>
<sequence>MLAQLVLLIAVAGILLYFASRRHNVRMQAGKRIAFFLFIALNIDAVLFPQHLTWLANGLGIGRGADLVLYLLVVAFIFGMLNTYLRFRGTNQQVTELTRTLAIREAELVNHQRGLMNSEQVHSAVTATAAPDEESGPPSVTRP</sequence>
<reference evidence="3" key="1">
    <citation type="submission" date="2016-10" db="EMBL/GenBank/DDBJ databases">
        <authorList>
            <person name="Varghese N."/>
            <person name="Submissions S."/>
        </authorList>
    </citation>
    <scope>NUCLEOTIDE SEQUENCE [LARGE SCALE GENOMIC DNA]</scope>
    <source>
        <strain evidence="3">CGMCC 4.3568</strain>
    </source>
</reference>
<keyword evidence="1" id="KW-1133">Transmembrane helix</keyword>
<name>A0A1I0XQ14_9PSEU</name>
<dbReference type="AlphaFoldDB" id="A0A1I0XQ14"/>
<feature type="transmembrane region" description="Helical" evidence="1">
    <location>
        <begin position="33"/>
        <end position="55"/>
    </location>
</feature>
<dbReference type="RefSeq" id="WP_091671529.1">
    <property type="nucleotide sequence ID" value="NZ_FOKG01000003.1"/>
</dbReference>
<evidence type="ECO:0000256" key="1">
    <source>
        <dbReference type="SAM" id="Phobius"/>
    </source>
</evidence>
<dbReference type="OrthoDB" id="8904808at2"/>
<keyword evidence="3" id="KW-1185">Reference proteome</keyword>
<dbReference type="Proteomes" id="UP000243799">
    <property type="component" value="Unassembled WGS sequence"/>
</dbReference>
<evidence type="ECO:0008006" key="4">
    <source>
        <dbReference type="Google" id="ProtNLM"/>
    </source>
</evidence>
<evidence type="ECO:0000313" key="2">
    <source>
        <dbReference type="EMBL" id="SFB02298.1"/>
    </source>
</evidence>
<dbReference type="InterPro" id="IPR019277">
    <property type="entry name" value="DUF2304"/>
</dbReference>
<keyword evidence="1" id="KW-0812">Transmembrane</keyword>